<accession>A0A060XRR7</accession>
<keyword evidence="4" id="KW-0238">DNA-binding</keyword>
<organism evidence="9 10">
    <name type="scientific">Oncorhynchus mykiss</name>
    <name type="common">Rainbow trout</name>
    <name type="synonym">Salmo gairdneri</name>
    <dbReference type="NCBI Taxonomy" id="8022"/>
    <lineage>
        <taxon>Eukaryota</taxon>
        <taxon>Metazoa</taxon>
        <taxon>Chordata</taxon>
        <taxon>Craniata</taxon>
        <taxon>Vertebrata</taxon>
        <taxon>Euteleostomi</taxon>
        <taxon>Actinopterygii</taxon>
        <taxon>Neopterygii</taxon>
        <taxon>Teleostei</taxon>
        <taxon>Protacanthopterygii</taxon>
        <taxon>Salmoniformes</taxon>
        <taxon>Salmonidae</taxon>
        <taxon>Salmoninae</taxon>
        <taxon>Oncorhynchus</taxon>
    </lineage>
</organism>
<evidence type="ECO:0000313" key="9">
    <source>
        <dbReference type="EMBL" id="CDQ79784.1"/>
    </source>
</evidence>
<keyword evidence="3" id="KW-0805">Transcription regulation</keyword>
<dbReference type="PANTHER" id="PTHR13392">
    <property type="entry name" value="ATAXIN 1"/>
    <property type="match status" value="1"/>
</dbReference>
<dbReference type="Pfam" id="PF08517">
    <property type="entry name" value="AXH"/>
    <property type="match status" value="1"/>
</dbReference>
<name>A0A060XRR7_ONCMY</name>
<dbReference type="SMART" id="SM00536">
    <property type="entry name" value="AXH"/>
    <property type="match status" value="1"/>
</dbReference>
<dbReference type="GO" id="GO:0003723">
    <property type="term" value="F:RNA binding"/>
    <property type="evidence" value="ECO:0007669"/>
    <property type="project" value="InterPro"/>
</dbReference>
<dbReference type="GO" id="GO:0000122">
    <property type="term" value="P:negative regulation of transcription by RNA polymerase II"/>
    <property type="evidence" value="ECO:0007669"/>
    <property type="project" value="TreeGrafter"/>
</dbReference>
<protein>
    <recommendedName>
        <fullName evidence="8">AXH domain-containing protein</fullName>
    </recommendedName>
</protein>
<evidence type="ECO:0000256" key="6">
    <source>
        <dbReference type="ARBA" id="ARBA00023242"/>
    </source>
</evidence>
<gene>
    <name evidence="9" type="ORF">GSONMT00036679001</name>
</gene>
<dbReference type="STRING" id="8022.A0A060XRR7"/>
<proteinExistence type="predicted"/>
<feature type="domain" description="AXH" evidence="8">
    <location>
        <begin position="315"/>
        <end position="446"/>
    </location>
</feature>
<evidence type="ECO:0000256" key="5">
    <source>
        <dbReference type="ARBA" id="ARBA00023163"/>
    </source>
</evidence>
<dbReference type="GO" id="GO:0005634">
    <property type="term" value="C:nucleus"/>
    <property type="evidence" value="ECO:0007669"/>
    <property type="project" value="UniProtKB-SubCell"/>
</dbReference>
<evidence type="ECO:0000256" key="4">
    <source>
        <dbReference type="ARBA" id="ARBA00023125"/>
    </source>
</evidence>
<dbReference type="GO" id="GO:0007399">
    <property type="term" value="P:nervous system development"/>
    <property type="evidence" value="ECO:0007669"/>
    <property type="project" value="TreeGrafter"/>
</dbReference>
<dbReference type="AlphaFoldDB" id="A0A060XRR7"/>
<dbReference type="InterPro" id="IPR003652">
    <property type="entry name" value="Ataxin_AXH_dom"/>
</dbReference>
<feature type="region of interest" description="Disordered" evidence="7">
    <location>
        <begin position="193"/>
        <end position="241"/>
    </location>
</feature>
<evidence type="ECO:0000256" key="1">
    <source>
        <dbReference type="ARBA" id="ARBA00004123"/>
    </source>
</evidence>
<dbReference type="GO" id="GO:0003677">
    <property type="term" value="F:DNA binding"/>
    <property type="evidence" value="ECO:0007669"/>
    <property type="project" value="UniProtKB-KW"/>
</dbReference>
<comment type="subcellular location">
    <subcellularLocation>
        <location evidence="1">Nucleus</location>
    </subcellularLocation>
</comment>
<feature type="region of interest" description="Disordered" evidence="7">
    <location>
        <begin position="443"/>
        <end position="510"/>
    </location>
</feature>
<feature type="compositionally biased region" description="Polar residues" evidence="7">
    <location>
        <begin position="223"/>
        <end position="241"/>
    </location>
</feature>
<keyword evidence="2" id="KW-0678">Repressor</keyword>
<feature type="region of interest" description="Disordered" evidence="7">
    <location>
        <begin position="41"/>
        <end position="65"/>
    </location>
</feature>
<sequence>MFPFTLQHAVLKTHTLTRREREVRCHLFRCILGITTLTPETGLGRESLPPKKRDPRPGLSEQPPAVTFKVPFPYKSHNEVKPYNASYSDLLPPTPASVPPLYQPWTQSPTTASTTRVNPYLPSPVNDSYGWAEWKEHYYRGWAAVPSGWEVPYILHHPSEYPRHPSICRHMVLPTEEPSGVEAGYRWHLNKKVREKLSPHTTQQSRQSGPYMRRRKQGGHQPRPSSGTGSAPLNTALSPTANRNLHHHPELVYTNLSTAPKYHASGQSPLEFEAQSSIRPSLIDQSTEKYWTMGVTEKVCVPPHLSSHHSSYPSTSSDQLPWLLPHFAAGSLIELKDGRLRRVEDLQTEDFLIGAEACPELRLSCCTVQHISPSTAPSLSRLLILLHEEHSQEFLDVYVEYPFFVRGRGWSSCCPQRTARLCGLRCHQLSVGDVCLALIPTSPSVPPPTQPQRPGTPAKGPKPLQTSCPQAPLPPAPDRPKAGQRGGLEPARKRRWSAPELRGPGTNCPD</sequence>
<evidence type="ECO:0000256" key="3">
    <source>
        <dbReference type="ARBA" id="ARBA00023015"/>
    </source>
</evidence>
<evidence type="ECO:0000256" key="2">
    <source>
        <dbReference type="ARBA" id="ARBA00022491"/>
    </source>
</evidence>
<reference evidence="9" key="2">
    <citation type="submission" date="2014-03" db="EMBL/GenBank/DDBJ databases">
        <authorList>
            <person name="Genoscope - CEA"/>
        </authorList>
    </citation>
    <scope>NUCLEOTIDE SEQUENCE</scope>
</reference>
<dbReference type="SUPFAM" id="SSF102031">
    <property type="entry name" value="AXH domain"/>
    <property type="match status" value="1"/>
</dbReference>
<feature type="compositionally biased region" description="Polar residues" evidence="7">
    <location>
        <begin position="199"/>
        <end position="208"/>
    </location>
</feature>
<reference evidence="9" key="1">
    <citation type="journal article" date="2014" name="Nat. Commun.">
        <title>The rainbow trout genome provides novel insights into evolution after whole-genome duplication in vertebrates.</title>
        <authorList>
            <person name="Berthelot C."/>
            <person name="Brunet F."/>
            <person name="Chalopin D."/>
            <person name="Juanchich A."/>
            <person name="Bernard M."/>
            <person name="Noel B."/>
            <person name="Bento P."/>
            <person name="Da Silva C."/>
            <person name="Labadie K."/>
            <person name="Alberti A."/>
            <person name="Aury J.M."/>
            <person name="Louis A."/>
            <person name="Dehais P."/>
            <person name="Bardou P."/>
            <person name="Montfort J."/>
            <person name="Klopp C."/>
            <person name="Cabau C."/>
            <person name="Gaspin C."/>
            <person name="Thorgaard G.H."/>
            <person name="Boussaha M."/>
            <person name="Quillet E."/>
            <person name="Guyomard R."/>
            <person name="Galiana D."/>
            <person name="Bobe J."/>
            <person name="Volff J.N."/>
            <person name="Genet C."/>
            <person name="Wincker P."/>
            <person name="Jaillon O."/>
            <person name="Roest Crollius H."/>
            <person name="Guiguen Y."/>
        </authorList>
    </citation>
    <scope>NUCLEOTIDE SEQUENCE [LARGE SCALE GENOMIC DNA]</scope>
</reference>
<dbReference type="PANTHER" id="PTHR13392:SF14">
    <property type="entry name" value="ATAXIN-1-LIKE"/>
    <property type="match status" value="1"/>
</dbReference>
<dbReference type="PROSITE" id="PS51148">
    <property type="entry name" value="AXH"/>
    <property type="match status" value="1"/>
</dbReference>
<evidence type="ECO:0000313" key="10">
    <source>
        <dbReference type="Proteomes" id="UP000193380"/>
    </source>
</evidence>
<evidence type="ECO:0000259" key="8">
    <source>
        <dbReference type="PROSITE" id="PS51148"/>
    </source>
</evidence>
<dbReference type="InterPro" id="IPR043404">
    <property type="entry name" value="ATAXIN1-like"/>
</dbReference>
<dbReference type="Proteomes" id="UP000193380">
    <property type="component" value="Unassembled WGS sequence"/>
</dbReference>
<keyword evidence="5" id="KW-0804">Transcription</keyword>
<dbReference type="InterPro" id="IPR036096">
    <property type="entry name" value="Ataxin_AXH_dom_sf"/>
</dbReference>
<evidence type="ECO:0000256" key="7">
    <source>
        <dbReference type="SAM" id="MobiDB-lite"/>
    </source>
</evidence>
<dbReference type="PaxDb" id="8022-A0A060XRR7"/>
<keyword evidence="6" id="KW-0539">Nucleus</keyword>
<dbReference type="EMBL" id="FR905501">
    <property type="protein sequence ID" value="CDQ79784.1"/>
    <property type="molecule type" value="Genomic_DNA"/>
</dbReference>